<dbReference type="NCBIfam" id="TIGR03925">
    <property type="entry name" value="T7SS_EccC_b"/>
    <property type="match status" value="1"/>
</dbReference>
<evidence type="ECO:0000313" key="12">
    <source>
        <dbReference type="EMBL" id="GAA4548044.1"/>
    </source>
</evidence>
<feature type="region of interest" description="Disordered" evidence="10">
    <location>
        <begin position="1"/>
        <end position="32"/>
    </location>
</feature>
<dbReference type="Gene3D" id="3.40.50.300">
    <property type="entry name" value="P-loop containing nucleotide triphosphate hydrolases"/>
    <property type="match status" value="3"/>
</dbReference>
<dbReference type="RefSeq" id="WP_345418749.1">
    <property type="nucleotide sequence ID" value="NZ_BAABGT010000038.1"/>
</dbReference>
<dbReference type="PANTHER" id="PTHR22683">
    <property type="entry name" value="SPORULATION PROTEIN RELATED"/>
    <property type="match status" value="1"/>
</dbReference>
<feature type="domain" description="FtsK" evidence="11">
    <location>
        <begin position="416"/>
        <end position="616"/>
    </location>
</feature>
<evidence type="ECO:0000256" key="1">
    <source>
        <dbReference type="ARBA" id="ARBA00004651"/>
    </source>
</evidence>
<evidence type="ECO:0000256" key="3">
    <source>
        <dbReference type="ARBA" id="ARBA00022692"/>
    </source>
</evidence>
<proteinExistence type="predicted"/>
<dbReference type="Pfam" id="PF01580">
    <property type="entry name" value="FtsK_SpoIIIE"/>
    <property type="match status" value="2"/>
</dbReference>
<evidence type="ECO:0000256" key="9">
    <source>
        <dbReference type="PROSITE-ProRule" id="PRU00289"/>
    </source>
</evidence>
<evidence type="ECO:0000256" key="6">
    <source>
        <dbReference type="ARBA" id="ARBA00022840"/>
    </source>
</evidence>
<evidence type="ECO:0000256" key="7">
    <source>
        <dbReference type="ARBA" id="ARBA00022989"/>
    </source>
</evidence>
<dbReference type="PROSITE" id="PS50901">
    <property type="entry name" value="FTSK"/>
    <property type="match status" value="3"/>
</dbReference>
<feature type="binding site" evidence="9">
    <location>
        <begin position="760"/>
        <end position="767"/>
    </location>
    <ligand>
        <name>ATP</name>
        <dbReference type="ChEBI" id="CHEBI:30616"/>
    </ligand>
</feature>
<evidence type="ECO:0000256" key="2">
    <source>
        <dbReference type="ARBA" id="ARBA00022475"/>
    </source>
</evidence>
<feature type="domain" description="FtsK" evidence="11">
    <location>
        <begin position="1006"/>
        <end position="1192"/>
    </location>
</feature>
<reference evidence="13" key="1">
    <citation type="journal article" date="2019" name="Int. J. Syst. Evol. Microbiol.">
        <title>The Global Catalogue of Microorganisms (GCM) 10K type strain sequencing project: providing services to taxonomists for standard genome sequencing and annotation.</title>
        <authorList>
            <consortium name="The Broad Institute Genomics Platform"/>
            <consortium name="The Broad Institute Genome Sequencing Center for Infectious Disease"/>
            <person name="Wu L."/>
            <person name="Ma J."/>
        </authorList>
    </citation>
    <scope>NUCLEOTIDE SEQUENCE [LARGE SCALE GENOMIC DNA]</scope>
    <source>
        <strain evidence="13">JCM 17906</strain>
    </source>
</reference>
<protein>
    <submittedName>
        <fullName evidence="12">Type VII secretion protein EccC</fullName>
    </submittedName>
</protein>
<keyword evidence="4" id="KW-0677">Repeat</keyword>
<feature type="compositionally biased region" description="Basic residues" evidence="10">
    <location>
        <begin position="1"/>
        <end position="11"/>
    </location>
</feature>
<dbReference type="EMBL" id="BAABGT010000038">
    <property type="protein sequence ID" value="GAA4548044.1"/>
    <property type="molecule type" value="Genomic_DNA"/>
</dbReference>
<feature type="compositionally biased region" description="Basic and acidic residues" evidence="10">
    <location>
        <begin position="21"/>
        <end position="31"/>
    </location>
</feature>
<evidence type="ECO:0000256" key="10">
    <source>
        <dbReference type="SAM" id="MobiDB-lite"/>
    </source>
</evidence>
<name>A0ABP8RUR2_9PSEU</name>
<feature type="binding site" evidence="9">
    <location>
        <begin position="439"/>
        <end position="446"/>
    </location>
    <ligand>
        <name>ATP</name>
        <dbReference type="ChEBI" id="CHEBI:30616"/>
    </ligand>
</feature>
<dbReference type="PANTHER" id="PTHR22683:SF1">
    <property type="entry name" value="TYPE VII SECRETION SYSTEM PROTEIN ESSC"/>
    <property type="match status" value="1"/>
</dbReference>
<accession>A0ABP8RUR2</accession>
<dbReference type="InterPro" id="IPR023837">
    <property type="entry name" value="EccCb-like_Actinobacteria"/>
</dbReference>
<gene>
    <name evidence="12" type="ORF">GCM10023175_33550</name>
</gene>
<dbReference type="SUPFAM" id="SSF52540">
    <property type="entry name" value="P-loop containing nucleoside triphosphate hydrolases"/>
    <property type="match status" value="3"/>
</dbReference>
<dbReference type="InterPro" id="IPR003593">
    <property type="entry name" value="AAA+_ATPase"/>
</dbReference>
<keyword evidence="7" id="KW-1133">Transmembrane helix</keyword>
<feature type="binding site" evidence="9">
    <location>
        <begin position="1024"/>
        <end position="1031"/>
    </location>
    <ligand>
        <name>ATP</name>
        <dbReference type="ChEBI" id="CHEBI:30616"/>
    </ligand>
</feature>
<feature type="domain" description="FtsK" evidence="11">
    <location>
        <begin position="742"/>
        <end position="941"/>
    </location>
</feature>
<evidence type="ECO:0000256" key="8">
    <source>
        <dbReference type="ARBA" id="ARBA00023136"/>
    </source>
</evidence>
<comment type="subcellular location">
    <subcellularLocation>
        <location evidence="1">Cell membrane</location>
        <topology evidence="1">Multi-pass membrane protein</topology>
    </subcellularLocation>
</comment>
<dbReference type="Proteomes" id="UP001501598">
    <property type="component" value="Unassembled WGS sequence"/>
</dbReference>
<keyword evidence="13" id="KW-1185">Reference proteome</keyword>
<keyword evidence="6 9" id="KW-0067">ATP-binding</keyword>
<sequence length="1226" mass="128732">MGQVAVHRRRREVPPLPSGEIHLEPPPEPERAVPPGLLARAMPVAMLLGSVGIVGVLGVERPEAWVFGGMFALSAVGMVLSGGSARGSDRTASLDEDRRDYLRYLTGLRRRARAVATAQRVSREHVHPHPAAWPEVLSAGRLWERDPADDDFAQIRLGRGPQRLATALVPPRTGPVDGVEPVGAQAVRRLLARHSVVPDLPVAVDLRAASAVWLDGPTERARAVARALVAGYVLWHSPADARVAVLGGTAWDWVKWLPHNAQAVEQDALGPVRMHTADPDELRRWWAADPQPRHLLVIVDGTDGPGAWAATEGVTVLRVGVADGRRESPSVVRVRLADPAPVEVLDELAEAEALALARRMARYRPEGVERGTGLVAHGLPELMGLSGTGPAAVAALRAGRTAADRMRVPLGVDDGGRPLLLDLKESAAGGSGPHGLCVGATGSGKSELLRALVVGLVLAHGPDELNLVLVDFKGGATFLGLTGLPHVAAVITNLADELSLVDRMADAVTGEITRRQELLRAAGNLTGVADYERARAADPGLPPLPVLMVVVDEFSELVARRPELVELFVTVGRLGRSLGLHLLLASQRLDEGRLRGLESHLSYRIALRTFSSSESRAVLGVPDAHALPPLPGSAILAAGTDQLVRFRGAYVSGVAQRDAAPSPRRAHRFTAARVAAAPVVTEPAADSVLESAVAAVTALGGPPAHRVWLPPLASSPALAALPVGGGLRVTVGLVDRHTRQRRDPLEVDLSGAAGHVAVAGGPRSGKSTALATLVRALARAHTPAQLGVHVLDLGGGALSSLADLPHVGTVAGRSEPDLVRRTLGEVAALLARREALFRAEGIGSVAEFRARRAAGDLAAEPATDVLLVVDGYAALTADWAGASWAAVDEAVGRTAAIAHRGLAYGVHLAASVNRWGELRPAVKDQLGLRLELRLGEPGDSEVDRRRAAAVPARPGHGLAPDGDAMVLATGPVDPRPGPAFPPVRVLPASVPAEPLWGDGIPVGVDEEGTVLRLDPAEPHLLCFGDGRSGRTALLRLVARGIARAHTPEEARLVVLDPRRSLLGDLPEAHVLAHAGTAEAMAGAVREVVASLERRRPGPEVTAERWRARDWWTGPEVYVLVDDHDLVAPVGAASNPLAPLAELLAQGVDIGLHLVLARRVAGASRAMFDPVLARLRELGGPAVVLHGSPDEGPLVGAVRAGPQPPGRGVWVDRDHGSRTVQLAWTEP</sequence>
<keyword evidence="3" id="KW-0812">Transmembrane</keyword>
<dbReference type="SMART" id="SM00382">
    <property type="entry name" value="AAA"/>
    <property type="match status" value="2"/>
</dbReference>
<keyword evidence="5 9" id="KW-0547">Nucleotide-binding</keyword>
<dbReference type="InterPro" id="IPR027417">
    <property type="entry name" value="P-loop_NTPase"/>
</dbReference>
<organism evidence="12 13">
    <name type="scientific">Pseudonocardia xishanensis</name>
    <dbReference type="NCBI Taxonomy" id="630995"/>
    <lineage>
        <taxon>Bacteria</taxon>
        <taxon>Bacillati</taxon>
        <taxon>Actinomycetota</taxon>
        <taxon>Actinomycetes</taxon>
        <taxon>Pseudonocardiales</taxon>
        <taxon>Pseudonocardiaceae</taxon>
        <taxon>Pseudonocardia</taxon>
    </lineage>
</organism>
<evidence type="ECO:0000259" key="11">
    <source>
        <dbReference type="PROSITE" id="PS50901"/>
    </source>
</evidence>
<keyword evidence="2" id="KW-1003">Cell membrane</keyword>
<dbReference type="NCBIfam" id="TIGR03924">
    <property type="entry name" value="T7SS_EccC_a"/>
    <property type="match status" value="1"/>
</dbReference>
<comment type="caution">
    <text evidence="12">The sequence shown here is derived from an EMBL/GenBank/DDBJ whole genome shotgun (WGS) entry which is preliminary data.</text>
</comment>
<dbReference type="InterPro" id="IPR002543">
    <property type="entry name" value="FtsK_dom"/>
</dbReference>
<dbReference type="InterPro" id="IPR050206">
    <property type="entry name" value="FtsK/SpoIIIE/SftA"/>
</dbReference>
<evidence type="ECO:0000313" key="13">
    <source>
        <dbReference type="Proteomes" id="UP001501598"/>
    </source>
</evidence>
<evidence type="ECO:0000256" key="5">
    <source>
        <dbReference type="ARBA" id="ARBA00022741"/>
    </source>
</evidence>
<dbReference type="InterPro" id="IPR023836">
    <property type="entry name" value="EccCa-like_Actinobacteria"/>
</dbReference>
<keyword evidence="8" id="KW-0472">Membrane</keyword>
<evidence type="ECO:0000256" key="4">
    <source>
        <dbReference type="ARBA" id="ARBA00022737"/>
    </source>
</evidence>